<dbReference type="EMBL" id="CAUJNA010000935">
    <property type="protein sequence ID" value="CAJ1382695.1"/>
    <property type="molecule type" value="Genomic_DNA"/>
</dbReference>
<feature type="non-terminal residue" evidence="1">
    <location>
        <position position="1"/>
    </location>
</feature>
<dbReference type="InterPro" id="IPR029063">
    <property type="entry name" value="SAM-dependent_MTases_sf"/>
</dbReference>
<name>A0AA36MRC0_9DINO</name>
<reference evidence="1" key="1">
    <citation type="submission" date="2023-08" db="EMBL/GenBank/DDBJ databases">
        <authorList>
            <person name="Chen Y."/>
            <person name="Shah S."/>
            <person name="Dougan E. K."/>
            <person name="Thang M."/>
            <person name="Chan C."/>
        </authorList>
    </citation>
    <scope>NUCLEOTIDE SEQUENCE</scope>
</reference>
<dbReference type="SUPFAM" id="SSF53335">
    <property type="entry name" value="S-adenosyl-L-methionine-dependent methyltransferases"/>
    <property type="match status" value="1"/>
</dbReference>
<accession>A0AA36MRC0</accession>
<dbReference type="Proteomes" id="UP001178507">
    <property type="component" value="Unassembled WGS sequence"/>
</dbReference>
<protein>
    <recommendedName>
        <fullName evidence="3">DNA (cytosine-5-)-methyltransferase</fullName>
    </recommendedName>
</protein>
<proteinExistence type="predicted"/>
<organism evidence="1 2">
    <name type="scientific">Effrenium voratum</name>
    <dbReference type="NCBI Taxonomy" id="2562239"/>
    <lineage>
        <taxon>Eukaryota</taxon>
        <taxon>Sar</taxon>
        <taxon>Alveolata</taxon>
        <taxon>Dinophyceae</taxon>
        <taxon>Suessiales</taxon>
        <taxon>Symbiodiniaceae</taxon>
        <taxon>Effrenium</taxon>
    </lineage>
</organism>
<keyword evidence="2" id="KW-1185">Reference proteome</keyword>
<evidence type="ECO:0008006" key="3">
    <source>
        <dbReference type="Google" id="ProtNLM"/>
    </source>
</evidence>
<evidence type="ECO:0000313" key="2">
    <source>
        <dbReference type="Proteomes" id="UP001178507"/>
    </source>
</evidence>
<evidence type="ECO:0000313" key="1">
    <source>
        <dbReference type="EMBL" id="CAJ1382695.1"/>
    </source>
</evidence>
<gene>
    <name evidence="1" type="ORF">EVOR1521_LOCUS10017</name>
</gene>
<comment type="caution">
    <text evidence="1">The sequence shown here is derived from an EMBL/GenBank/DDBJ whole genome shotgun (WGS) entry which is preliminary data.</text>
</comment>
<sequence>MEQLVPGTIQSTDDLETKASKVNNAWIQQSQFCFSHGQMCETLRPVDVDMSGMPCQDNSRANHKRKFERGERFDTYLVWAKKHRVMKTPLIILENTSDIRLDPIQRLLPEYFLYQLHVTPGDVGYQGVASKAKYLHRAAMQFLTSYDKLASLGWPVSPEMAENMLCTKFPCADVYRADSVV</sequence>
<dbReference type="Gene3D" id="3.40.50.150">
    <property type="entry name" value="Vaccinia Virus protein VP39"/>
    <property type="match status" value="1"/>
</dbReference>
<dbReference type="AlphaFoldDB" id="A0AA36MRC0"/>